<sequence length="67" mass="7731">MEISKEELDKLLKDARAEGVLLVRDAMRQAHKEMTSGFFSRIGRGPNIEFSRKLIPALEEMAEEVRR</sequence>
<name>A0A2Z5ZCU7_9CAUD</name>
<dbReference type="EMBL" id="LC371242">
    <property type="protein sequence ID" value="BBC78306.1"/>
    <property type="molecule type" value="Genomic_DNA"/>
</dbReference>
<dbReference type="RefSeq" id="YP_010090953.1">
    <property type="nucleotide sequence ID" value="NC_055721.1"/>
</dbReference>
<organism evidence="1 2">
    <name type="scientific">Escherichia phage EcS1</name>
    <dbReference type="NCBI Taxonomy" id="2083276"/>
    <lineage>
        <taxon>Viruses</taxon>
        <taxon>Duplodnaviria</taxon>
        <taxon>Heunggongvirae</taxon>
        <taxon>Uroviricota</taxon>
        <taxon>Caudoviricetes</taxon>
        <taxon>Pantevenvirales</taxon>
        <taxon>Straboviridae</taxon>
        <taxon>Tevenvirinae</taxon>
        <taxon>Kagamiyamavirus</taxon>
        <taxon>Kagamiyamavirus ecs1</taxon>
    </lineage>
</organism>
<evidence type="ECO:0000313" key="2">
    <source>
        <dbReference type="Proteomes" id="UP000250157"/>
    </source>
</evidence>
<dbReference type="Proteomes" id="UP000250157">
    <property type="component" value="Segment"/>
</dbReference>
<evidence type="ECO:0000313" key="1">
    <source>
        <dbReference type="EMBL" id="BBC78306.1"/>
    </source>
</evidence>
<dbReference type="KEGG" id="vg:65108445"/>
<proteinExistence type="predicted"/>
<reference evidence="1 2" key="1">
    <citation type="submission" date="2018-02" db="EMBL/GenBank/DDBJ databases">
        <title>Full genome sequencing of a novel polyvalent bacteriophage as one of T4-Family member.</title>
        <authorList>
            <person name="Kawasaki T."/>
            <person name="Saad A.M."/>
            <person name="Yamada T."/>
        </authorList>
    </citation>
    <scope>NUCLEOTIDE SEQUENCE [LARGE SCALE GENOMIC DNA]</scope>
    <source>
        <strain evidence="1 2">EcS1</strain>
    </source>
</reference>
<dbReference type="GeneID" id="65108445"/>
<keyword evidence="2" id="KW-1185">Reference proteome</keyword>
<accession>A0A2Z5ZCU7</accession>
<protein>
    <submittedName>
        <fullName evidence="1">Uncharacterized protein</fullName>
    </submittedName>
</protein>